<evidence type="ECO:0000313" key="2">
    <source>
        <dbReference type="Proteomes" id="UP000295210"/>
    </source>
</evidence>
<dbReference type="PROSITE" id="PS51257">
    <property type="entry name" value="PROKAR_LIPOPROTEIN"/>
    <property type="match status" value="1"/>
</dbReference>
<protein>
    <submittedName>
        <fullName evidence="1">Uncharacterized protein</fullName>
    </submittedName>
</protein>
<keyword evidence="2" id="KW-1185">Reference proteome</keyword>
<comment type="caution">
    <text evidence="1">The sequence shown here is derived from an EMBL/GenBank/DDBJ whole genome shotgun (WGS) entry which is preliminary data.</text>
</comment>
<accession>A0A4R1L374</accession>
<dbReference type="OrthoDB" id="7261515at2"/>
<dbReference type="Proteomes" id="UP000295210">
    <property type="component" value="Unassembled WGS sequence"/>
</dbReference>
<evidence type="ECO:0000313" key="1">
    <source>
        <dbReference type="EMBL" id="TCK72476.1"/>
    </source>
</evidence>
<gene>
    <name evidence="1" type="ORF">C7378_2055</name>
</gene>
<dbReference type="EMBL" id="SMGK01000003">
    <property type="protein sequence ID" value="TCK72476.1"/>
    <property type="molecule type" value="Genomic_DNA"/>
</dbReference>
<organism evidence="1 2">
    <name type="scientific">Acidipila rosea</name>
    <dbReference type="NCBI Taxonomy" id="768535"/>
    <lineage>
        <taxon>Bacteria</taxon>
        <taxon>Pseudomonadati</taxon>
        <taxon>Acidobacteriota</taxon>
        <taxon>Terriglobia</taxon>
        <taxon>Terriglobales</taxon>
        <taxon>Acidobacteriaceae</taxon>
        <taxon>Acidipila</taxon>
    </lineage>
</organism>
<sequence>MKIKSSYIIDLMRIKTYVPLLLGFLGCACVQALSAQTAFLDHWQQRVIKTQAEQPHWVTPLVTITPRLEQELRADVLRQIQPNGTTTWNYDNGKGLELIPQRRLEFIVNVPPYLQHNSPTVKDGAGDESFLMKYRFYASNEQHSNGIVTAFLAGSIPTGSYKNGATDAIVSPTIAAGKGYGRWDVQSTLGAALPVHNVDTIGRPVTWNTALQYHAGVYLWPELEFNSTWFNGGANDGKMQNFATPGLIGRFPLHNRIALVVGSGIQIATSQFHTFNHGLIFTVRMPF</sequence>
<reference evidence="1 2" key="1">
    <citation type="submission" date="2019-03" db="EMBL/GenBank/DDBJ databases">
        <title>Genomic Encyclopedia of Type Strains, Phase IV (KMG-IV): sequencing the most valuable type-strain genomes for metagenomic binning, comparative biology and taxonomic classification.</title>
        <authorList>
            <person name="Goeker M."/>
        </authorList>
    </citation>
    <scope>NUCLEOTIDE SEQUENCE [LARGE SCALE GENOMIC DNA]</scope>
    <source>
        <strain evidence="1 2">DSM 103428</strain>
    </source>
</reference>
<proteinExistence type="predicted"/>
<name>A0A4R1L374_9BACT</name>
<dbReference type="RefSeq" id="WP_131995824.1">
    <property type="nucleotide sequence ID" value="NZ_SMGK01000003.1"/>
</dbReference>
<dbReference type="AlphaFoldDB" id="A0A4R1L374"/>